<name>A0A2W7I2Z1_9FLAO</name>
<dbReference type="Pfam" id="PF09413">
    <property type="entry name" value="DUF2007"/>
    <property type="match status" value="1"/>
</dbReference>
<evidence type="ECO:0000259" key="1">
    <source>
        <dbReference type="Pfam" id="PF09413"/>
    </source>
</evidence>
<dbReference type="Gene3D" id="3.30.70.790">
    <property type="entry name" value="UreE, C-terminal domain"/>
    <property type="match status" value="1"/>
</dbReference>
<dbReference type="Proteomes" id="UP000249542">
    <property type="component" value="Unassembled WGS sequence"/>
</dbReference>
<accession>A0A2W7I2Z1</accession>
<dbReference type="RefSeq" id="WP_111540901.1">
    <property type="nucleotide sequence ID" value="NZ_QKYV01000004.1"/>
</dbReference>
<dbReference type="AlphaFoldDB" id="A0A2W7I2Z1"/>
<protein>
    <submittedName>
        <fullName evidence="2">Putative signal transducing protein</fullName>
    </submittedName>
</protein>
<dbReference type="SUPFAM" id="SSF54913">
    <property type="entry name" value="GlnB-like"/>
    <property type="match status" value="1"/>
</dbReference>
<gene>
    <name evidence="2" type="ORF">LX95_01582</name>
</gene>
<organism evidence="2 3">
    <name type="scientific">Mesonia algae</name>
    <dbReference type="NCBI Taxonomy" id="213248"/>
    <lineage>
        <taxon>Bacteria</taxon>
        <taxon>Pseudomonadati</taxon>
        <taxon>Bacteroidota</taxon>
        <taxon>Flavobacteriia</taxon>
        <taxon>Flavobacteriales</taxon>
        <taxon>Flavobacteriaceae</taxon>
        <taxon>Mesonia</taxon>
    </lineage>
</organism>
<feature type="domain" description="DUF2007" evidence="1">
    <location>
        <begin position="10"/>
        <end position="70"/>
    </location>
</feature>
<comment type="caution">
    <text evidence="2">The sequence shown here is derived from an EMBL/GenBank/DDBJ whole genome shotgun (WGS) entry which is preliminary data.</text>
</comment>
<dbReference type="EMBL" id="QKYV01000004">
    <property type="protein sequence ID" value="PZW40519.1"/>
    <property type="molecule type" value="Genomic_DNA"/>
</dbReference>
<evidence type="ECO:0000313" key="2">
    <source>
        <dbReference type="EMBL" id="PZW40519.1"/>
    </source>
</evidence>
<dbReference type="InterPro" id="IPR011322">
    <property type="entry name" value="N-reg_PII-like_a/b"/>
</dbReference>
<evidence type="ECO:0000313" key="3">
    <source>
        <dbReference type="Proteomes" id="UP000249542"/>
    </source>
</evidence>
<dbReference type="InterPro" id="IPR018551">
    <property type="entry name" value="DUF2007"/>
</dbReference>
<keyword evidence="3" id="KW-1185">Reference proteome</keyword>
<proteinExistence type="predicted"/>
<sequence length="75" mass="8258">MSNTEYTNVYTGTEVNIQYLQSVLDKAGISSIVKNNHESGVRGGFYGGDAMQVQLLVHISHKEEAEKIVKATFPN</sequence>
<reference evidence="2 3" key="1">
    <citation type="submission" date="2018-06" db="EMBL/GenBank/DDBJ databases">
        <title>Genomic Encyclopedia of Archaeal and Bacterial Type Strains, Phase II (KMG-II): from individual species to whole genera.</title>
        <authorList>
            <person name="Goeker M."/>
        </authorList>
    </citation>
    <scope>NUCLEOTIDE SEQUENCE [LARGE SCALE GENOMIC DNA]</scope>
    <source>
        <strain evidence="2 3">DSM 15361</strain>
    </source>
</reference>